<evidence type="ECO:0000256" key="5">
    <source>
        <dbReference type="ARBA" id="ARBA00022801"/>
    </source>
</evidence>
<keyword evidence="12" id="KW-1185">Reference proteome</keyword>
<evidence type="ECO:0000256" key="6">
    <source>
        <dbReference type="ARBA" id="ARBA00023157"/>
    </source>
</evidence>
<evidence type="ECO:0000256" key="3">
    <source>
        <dbReference type="ARBA" id="ARBA00022729"/>
    </source>
</evidence>
<dbReference type="InterPro" id="IPR033873">
    <property type="entry name" value="CND41-like"/>
</dbReference>
<dbReference type="FunFam" id="2.40.70.10:FF:000013">
    <property type="entry name" value="Aspartyl protease AED1"/>
    <property type="match status" value="1"/>
</dbReference>
<dbReference type="Pfam" id="PF14543">
    <property type="entry name" value="TAXi_N"/>
    <property type="match status" value="1"/>
</dbReference>
<feature type="domain" description="Peptidase A1" evidence="10">
    <location>
        <begin position="137"/>
        <end position="475"/>
    </location>
</feature>
<evidence type="ECO:0000256" key="9">
    <source>
        <dbReference type="SAM" id="SignalP"/>
    </source>
</evidence>
<protein>
    <recommendedName>
        <fullName evidence="10">Peptidase A1 domain-containing protein</fullName>
    </recommendedName>
</protein>
<keyword evidence="6" id="KW-1015">Disulfide bond</keyword>
<dbReference type="EMBL" id="JAMYWD010000002">
    <property type="protein sequence ID" value="KAJ4980193.1"/>
    <property type="molecule type" value="Genomic_DNA"/>
</dbReference>
<feature type="active site" evidence="7">
    <location>
        <position position="155"/>
    </location>
</feature>
<dbReference type="InterPro" id="IPR033121">
    <property type="entry name" value="PEPTIDASE_A1"/>
</dbReference>
<comment type="similarity">
    <text evidence="1 8">Belongs to the peptidase A1 family.</text>
</comment>
<dbReference type="FunFam" id="2.40.70.10:FF:000021">
    <property type="entry name" value="Aspartyl protease AED1"/>
    <property type="match status" value="1"/>
</dbReference>
<dbReference type="InterPro" id="IPR001461">
    <property type="entry name" value="Aspartic_peptidase_A1"/>
</dbReference>
<dbReference type="SUPFAM" id="SSF50630">
    <property type="entry name" value="Acid proteases"/>
    <property type="match status" value="1"/>
</dbReference>
<dbReference type="GO" id="GO:0004190">
    <property type="term" value="F:aspartic-type endopeptidase activity"/>
    <property type="evidence" value="ECO:0007669"/>
    <property type="project" value="UniProtKB-KW"/>
</dbReference>
<organism evidence="11 12">
    <name type="scientific">Protea cynaroides</name>
    <dbReference type="NCBI Taxonomy" id="273540"/>
    <lineage>
        <taxon>Eukaryota</taxon>
        <taxon>Viridiplantae</taxon>
        <taxon>Streptophyta</taxon>
        <taxon>Embryophyta</taxon>
        <taxon>Tracheophyta</taxon>
        <taxon>Spermatophyta</taxon>
        <taxon>Magnoliopsida</taxon>
        <taxon>Proteales</taxon>
        <taxon>Proteaceae</taxon>
        <taxon>Protea</taxon>
    </lineage>
</organism>
<dbReference type="InterPro" id="IPR032861">
    <property type="entry name" value="TAXi_N"/>
</dbReference>
<dbReference type="InterPro" id="IPR032799">
    <property type="entry name" value="TAXi_C"/>
</dbReference>
<dbReference type="PRINTS" id="PR00792">
    <property type="entry name" value="PEPSIN"/>
</dbReference>
<evidence type="ECO:0000313" key="12">
    <source>
        <dbReference type="Proteomes" id="UP001141806"/>
    </source>
</evidence>
<dbReference type="CDD" id="cd05472">
    <property type="entry name" value="cnd41_like"/>
    <property type="match status" value="1"/>
</dbReference>
<dbReference type="InterPro" id="IPR001969">
    <property type="entry name" value="Aspartic_peptidase_AS"/>
</dbReference>
<feature type="chain" id="PRO_5040450447" description="Peptidase A1 domain-containing protein" evidence="9">
    <location>
        <begin position="30"/>
        <end position="480"/>
    </location>
</feature>
<evidence type="ECO:0000256" key="4">
    <source>
        <dbReference type="ARBA" id="ARBA00022750"/>
    </source>
</evidence>
<dbReference type="Pfam" id="PF14541">
    <property type="entry name" value="TAXi_C"/>
    <property type="match status" value="1"/>
</dbReference>
<keyword evidence="3 9" id="KW-0732">Signal</keyword>
<keyword evidence="2 8" id="KW-0645">Protease</keyword>
<comment type="caution">
    <text evidence="11">The sequence shown here is derived from an EMBL/GenBank/DDBJ whole genome shotgun (WGS) entry which is preliminary data.</text>
</comment>
<evidence type="ECO:0000256" key="7">
    <source>
        <dbReference type="PIRSR" id="PIRSR601461-1"/>
    </source>
</evidence>
<feature type="signal peptide" evidence="9">
    <location>
        <begin position="1"/>
        <end position="29"/>
    </location>
</feature>
<evidence type="ECO:0000256" key="2">
    <source>
        <dbReference type="ARBA" id="ARBA00022670"/>
    </source>
</evidence>
<sequence length="480" mass="51354">MAINYSFLFLFLSPFLHLFLFDRSDKVEAYRFDEITTNLKLQSHVVSLNSLTPAGVCSTPAQGSKNLSRLLQVTHKHGPCSPVKEGKAKIPSLRQILINDQARAKSINSKISNKDQVIDSTVKVPANSGHSLGTGNFIVKIGFGTPKQDFVVIFDTGSDLSWIQCQPCEGSCYDQQDPIFEPSKSSTYSNISCNSPSCDQLKSSTEYEPPCASTTCIYQVTYGDNSYTAGYFATDTLTLFSSDVFPKFEFGCGQNSQGLWGSADGLLGLGRDQVSMVSQTAQKYKKLFSYCLPSKSSSTGFLAFGSEAGASSSAQYTPLLTESSNPSFYFLTMTGISVGGQKLSISPSVFTTSGTIIDSGTVITRLPPAAYSKLRSAFRQAMIKYTPAPPSSLLDTCYNLAGYTSVTVPTIVLHFGGGTDLNVDQSGILVQASSTKYCLAFAGNSAATDVGILGNNQQQTFEVVYNVEGGKLGFGAGACS</sequence>
<gene>
    <name evidence="11" type="ORF">NE237_010973</name>
</gene>
<dbReference type="PANTHER" id="PTHR13683">
    <property type="entry name" value="ASPARTYL PROTEASES"/>
    <property type="match status" value="1"/>
</dbReference>
<dbReference type="InterPro" id="IPR021109">
    <property type="entry name" value="Peptidase_aspartic_dom_sf"/>
</dbReference>
<dbReference type="Gene3D" id="2.40.70.10">
    <property type="entry name" value="Acid Proteases"/>
    <property type="match status" value="2"/>
</dbReference>
<feature type="active site" evidence="7">
    <location>
        <position position="358"/>
    </location>
</feature>
<dbReference type="GO" id="GO:0006508">
    <property type="term" value="P:proteolysis"/>
    <property type="evidence" value="ECO:0007669"/>
    <property type="project" value="UniProtKB-KW"/>
</dbReference>
<dbReference type="AlphaFoldDB" id="A0A9Q0L0J5"/>
<dbReference type="Proteomes" id="UP001141806">
    <property type="component" value="Unassembled WGS sequence"/>
</dbReference>
<dbReference type="PROSITE" id="PS00141">
    <property type="entry name" value="ASP_PROTEASE"/>
    <property type="match status" value="1"/>
</dbReference>
<evidence type="ECO:0000313" key="11">
    <source>
        <dbReference type="EMBL" id="KAJ4980193.1"/>
    </source>
</evidence>
<evidence type="ECO:0000256" key="8">
    <source>
        <dbReference type="RuleBase" id="RU000454"/>
    </source>
</evidence>
<evidence type="ECO:0000256" key="1">
    <source>
        <dbReference type="ARBA" id="ARBA00007447"/>
    </source>
</evidence>
<proteinExistence type="inferred from homology"/>
<keyword evidence="4 8" id="KW-0064">Aspartyl protease</keyword>
<accession>A0A9Q0L0J5</accession>
<reference evidence="11" key="1">
    <citation type="journal article" date="2023" name="Plant J.">
        <title>The genome of the king protea, Protea cynaroides.</title>
        <authorList>
            <person name="Chang J."/>
            <person name="Duong T.A."/>
            <person name="Schoeman C."/>
            <person name="Ma X."/>
            <person name="Roodt D."/>
            <person name="Barker N."/>
            <person name="Li Z."/>
            <person name="Van de Peer Y."/>
            <person name="Mizrachi E."/>
        </authorList>
    </citation>
    <scope>NUCLEOTIDE SEQUENCE</scope>
    <source>
        <tissue evidence="11">Young leaves</tissue>
    </source>
</reference>
<evidence type="ECO:0000259" key="10">
    <source>
        <dbReference type="PROSITE" id="PS51767"/>
    </source>
</evidence>
<dbReference type="PROSITE" id="PS51767">
    <property type="entry name" value="PEPTIDASE_A1"/>
    <property type="match status" value="1"/>
</dbReference>
<dbReference type="OrthoDB" id="2747330at2759"/>
<name>A0A9Q0L0J5_9MAGN</name>
<keyword evidence="5 8" id="KW-0378">Hydrolase</keyword>
<dbReference type="PANTHER" id="PTHR13683:SF750">
    <property type="entry name" value="ASPARTYL PROTEASE AED1"/>
    <property type="match status" value="1"/>
</dbReference>